<gene>
    <name evidence="9" type="ORF">A2478_00570</name>
</gene>
<evidence type="ECO:0000256" key="2">
    <source>
        <dbReference type="ARBA" id="ARBA00001911"/>
    </source>
</evidence>
<evidence type="ECO:0000259" key="8">
    <source>
        <dbReference type="Pfam" id="PF16363"/>
    </source>
</evidence>
<dbReference type="GO" id="GO:0008460">
    <property type="term" value="F:dTDP-glucose 4,6-dehydratase activity"/>
    <property type="evidence" value="ECO:0007669"/>
    <property type="project" value="UniProtKB-EC"/>
</dbReference>
<dbReference type="EC" id="4.2.1.46" evidence="4 7"/>
<dbReference type="GO" id="GO:0009225">
    <property type="term" value="P:nucleotide-sugar metabolic process"/>
    <property type="evidence" value="ECO:0007669"/>
    <property type="project" value="InterPro"/>
</dbReference>
<keyword evidence="5" id="KW-0520">NAD</keyword>
<dbReference type="InterPro" id="IPR036291">
    <property type="entry name" value="NAD(P)-bd_dom_sf"/>
</dbReference>
<organism evidence="9 10">
    <name type="scientific">Candidatus Falkowbacteria bacterium RIFOXYC2_FULL_36_12</name>
    <dbReference type="NCBI Taxonomy" id="1798002"/>
    <lineage>
        <taxon>Bacteria</taxon>
        <taxon>Candidatus Falkowiibacteriota</taxon>
    </lineage>
</organism>
<evidence type="ECO:0000256" key="3">
    <source>
        <dbReference type="ARBA" id="ARBA00008178"/>
    </source>
</evidence>
<sequence length="352" mass="40374">MLVTGGAGFIGTNFIKYILKKYPYYAVINYDKLTYAGNLENLKDLETHPNYSFVRGDILNTELLDYIMKGVDVVVHFAAESHVDRSIMEADVFVLTNVVGTFSVLEAAKKNNVKRFHHISTDEVFGSLGAEGLFHEDTPYDPRSPYASSKAASDHLVRAYYHTHGLPITVSNCSNNYGPYQFPEKLIPLFVTNLIEGKKVPLYGDGKNVRDWVHVSDHNEAVDLIIHEGKVGETYCIGAQSERTNRQITDLILAKMGVGEEMVEYVEDRKGHDRRYAIRPYKIMAELGWKPRVSFEEGMEQTINWYRENQDWWKKVKSGEYLEYYEKQYGRKNVVVVQKNMENNEKNSGIEI</sequence>
<comment type="similarity">
    <text evidence="3 7">Belongs to the NAD(P)-dependent epimerase/dehydratase family. dTDP-glucose dehydratase subfamily.</text>
</comment>
<proteinExistence type="inferred from homology"/>
<dbReference type="STRING" id="1798002.A2478_00570"/>
<evidence type="ECO:0000256" key="1">
    <source>
        <dbReference type="ARBA" id="ARBA00001539"/>
    </source>
</evidence>
<evidence type="ECO:0000256" key="4">
    <source>
        <dbReference type="ARBA" id="ARBA00011990"/>
    </source>
</evidence>
<accession>A0A1F5SW15</accession>
<dbReference type="Gene3D" id="3.90.25.10">
    <property type="entry name" value="UDP-galactose 4-epimerase, domain 1"/>
    <property type="match status" value="1"/>
</dbReference>
<dbReference type="SUPFAM" id="SSF51735">
    <property type="entry name" value="NAD(P)-binding Rossmann-fold domains"/>
    <property type="match status" value="1"/>
</dbReference>
<dbReference type="InterPro" id="IPR016040">
    <property type="entry name" value="NAD(P)-bd_dom"/>
</dbReference>
<dbReference type="FunFam" id="3.40.50.720:FF:000304">
    <property type="entry name" value="UDP-glucose 4,6-dehydratase"/>
    <property type="match status" value="1"/>
</dbReference>
<dbReference type="NCBIfam" id="TIGR01181">
    <property type="entry name" value="dTDP_gluc_dehyt"/>
    <property type="match status" value="1"/>
</dbReference>
<feature type="domain" description="NAD(P)-binding" evidence="8">
    <location>
        <begin position="2"/>
        <end position="302"/>
    </location>
</feature>
<evidence type="ECO:0000313" key="9">
    <source>
        <dbReference type="EMBL" id="OGF30927.1"/>
    </source>
</evidence>
<dbReference type="Gene3D" id="3.40.50.720">
    <property type="entry name" value="NAD(P)-binding Rossmann-like Domain"/>
    <property type="match status" value="1"/>
</dbReference>
<dbReference type="AlphaFoldDB" id="A0A1F5SW15"/>
<dbReference type="Proteomes" id="UP000179001">
    <property type="component" value="Unassembled WGS sequence"/>
</dbReference>
<comment type="cofactor">
    <cofactor evidence="2 7">
        <name>NAD(+)</name>
        <dbReference type="ChEBI" id="CHEBI:57540"/>
    </cofactor>
</comment>
<reference evidence="9 10" key="1">
    <citation type="journal article" date="2016" name="Nat. Commun.">
        <title>Thousands of microbial genomes shed light on interconnected biogeochemical processes in an aquifer system.</title>
        <authorList>
            <person name="Anantharaman K."/>
            <person name="Brown C.T."/>
            <person name="Hug L.A."/>
            <person name="Sharon I."/>
            <person name="Castelle C.J."/>
            <person name="Probst A.J."/>
            <person name="Thomas B.C."/>
            <person name="Singh A."/>
            <person name="Wilkins M.J."/>
            <person name="Karaoz U."/>
            <person name="Brodie E.L."/>
            <person name="Williams K.H."/>
            <person name="Hubbard S.S."/>
            <person name="Banfield J.F."/>
        </authorList>
    </citation>
    <scope>NUCLEOTIDE SEQUENCE [LARGE SCALE GENOMIC DNA]</scope>
</reference>
<keyword evidence="6 7" id="KW-0456">Lyase</keyword>
<dbReference type="EMBL" id="MFGJ01000008">
    <property type="protein sequence ID" value="OGF30927.1"/>
    <property type="molecule type" value="Genomic_DNA"/>
</dbReference>
<protein>
    <recommendedName>
        <fullName evidence="4 7">dTDP-glucose 4,6-dehydratase</fullName>
        <ecNumber evidence="4 7">4.2.1.46</ecNumber>
    </recommendedName>
</protein>
<dbReference type="PANTHER" id="PTHR43000">
    <property type="entry name" value="DTDP-D-GLUCOSE 4,6-DEHYDRATASE-RELATED"/>
    <property type="match status" value="1"/>
</dbReference>
<evidence type="ECO:0000313" key="10">
    <source>
        <dbReference type="Proteomes" id="UP000179001"/>
    </source>
</evidence>
<name>A0A1F5SW15_9BACT</name>
<dbReference type="CDD" id="cd05246">
    <property type="entry name" value="dTDP_GD_SDR_e"/>
    <property type="match status" value="1"/>
</dbReference>
<comment type="caution">
    <text evidence="9">The sequence shown here is derived from an EMBL/GenBank/DDBJ whole genome shotgun (WGS) entry which is preliminary data.</text>
</comment>
<dbReference type="Pfam" id="PF16363">
    <property type="entry name" value="GDP_Man_Dehyd"/>
    <property type="match status" value="1"/>
</dbReference>
<evidence type="ECO:0000256" key="7">
    <source>
        <dbReference type="RuleBase" id="RU004473"/>
    </source>
</evidence>
<dbReference type="InterPro" id="IPR005888">
    <property type="entry name" value="dTDP_Gluc_deHydtase"/>
</dbReference>
<evidence type="ECO:0000256" key="6">
    <source>
        <dbReference type="ARBA" id="ARBA00023239"/>
    </source>
</evidence>
<comment type="catalytic activity">
    <reaction evidence="1 7">
        <text>dTDP-alpha-D-glucose = dTDP-4-dehydro-6-deoxy-alpha-D-glucose + H2O</text>
        <dbReference type="Rhea" id="RHEA:17221"/>
        <dbReference type="ChEBI" id="CHEBI:15377"/>
        <dbReference type="ChEBI" id="CHEBI:57477"/>
        <dbReference type="ChEBI" id="CHEBI:57649"/>
        <dbReference type="EC" id="4.2.1.46"/>
    </reaction>
</comment>
<evidence type="ECO:0000256" key="5">
    <source>
        <dbReference type="ARBA" id="ARBA00023027"/>
    </source>
</evidence>